<feature type="region of interest" description="Disordered" evidence="1">
    <location>
        <begin position="442"/>
        <end position="502"/>
    </location>
</feature>
<sequence length="502" mass="56220">MPHILLNTHIKRVLKHSPSRPLTLVFMSTSDSESNAETNDNDLPPIILPSGNPSPALLIETLRKAPRQIQELRDRNIKLRHDNAVLQGKVKRRDGGSRRGNSKADSTFPDHHERIVVLGKQWAIMHDPWINDDAFMRLLSTDALDPFSAARFATQKAYEKGYISELHQYLAESAPHLKDLAEKIPKFGDEFTKQMGNERSVALDVIRKNAAALIFPDIDVPALLWTAPAGEERSHSAVFKSLLYMPNKSLHDNPFSPIFFPQQNVQSRDIFMNEYQPRMLRIALFGPNSLQTPPDKFRYGSSLLGMKWGVTEVNASSIVWSALMLRFLLTPDTQFSEQGLVSGIDYRECFYEYRQMIVNHQLDPGSTYATRLFSFFNQRVFPGLPSATGPGSDGFDLENSQERTNAMSEMMERLRMTSPSPDLVLSAPVMVASTVDQPIEVDDGLGSDLNNANSITNDTAVPAQQINRGRGGRGRGRGRGTRGARKPDATVQTRSTRSRKTD</sequence>
<proteinExistence type="predicted"/>
<feature type="compositionally biased region" description="Polar residues" evidence="1">
    <location>
        <begin position="448"/>
        <end position="467"/>
    </location>
</feature>
<name>A0ABR1IUN4_9AGAR</name>
<dbReference type="Proteomes" id="UP001498398">
    <property type="component" value="Unassembled WGS sequence"/>
</dbReference>
<evidence type="ECO:0000313" key="2">
    <source>
        <dbReference type="EMBL" id="KAK7440417.1"/>
    </source>
</evidence>
<dbReference type="EMBL" id="JBANRG010000068">
    <property type="protein sequence ID" value="KAK7440417.1"/>
    <property type="molecule type" value="Genomic_DNA"/>
</dbReference>
<protein>
    <submittedName>
        <fullName evidence="2">Uncharacterized protein</fullName>
    </submittedName>
</protein>
<evidence type="ECO:0000313" key="3">
    <source>
        <dbReference type="Proteomes" id="UP001498398"/>
    </source>
</evidence>
<dbReference type="InterPro" id="IPR046521">
    <property type="entry name" value="DUF6698"/>
</dbReference>
<reference evidence="2 3" key="1">
    <citation type="submission" date="2024-01" db="EMBL/GenBank/DDBJ databases">
        <title>A draft genome for the cacao thread blight pathogen Marasmiellus scandens.</title>
        <authorList>
            <person name="Baruah I.K."/>
            <person name="Leung J."/>
            <person name="Bukari Y."/>
            <person name="Amoako-Attah I."/>
            <person name="Meinhardt L.W."/>
            <person name="Bailey B.A."/>
            <person name="Cohen S.P."/>
        </authorList>
    </citation>
    <scope>NUCLEOTIDE SEQUENCE [LARGE SCALE GENOMIC DNA]</scope>
    <source>
        <strain evidence="2 3">GH-19</strain>
    </source>
</reference>
<feature type="compositionally biased region" description="Basic residues" evidence="1">
    <location>
        <begin position="470"/>
        <end position="484"/>
    </location>
</feature>
<gene>
    <name evidence="2" type="ORF">VKT23_017055</name>
</gene>
<comment type="caution">
    <text evidence="2">The sequence shown here is derived from an EMBL/GenBank/DDBJ whole genome shotgun (WGS) entry which is preliminary data.</text>
</comment>
<evidence type="ECO:0000256" key="1">
    <source>
        <dbReference type="SAM" id="MobiDB-lite"/>
    </source>
</evidence>
<accession>A0ABR1IUN4</accession>
<keyword evidence="3" id="KW-1185">Reference proteome</keyword>
<dbReference type="Pfam" id="PF20414">
    <property type="entry name" value="DUF6698"/>
    <property type="match status" value="1"/>
</dbReference>
<organism evidence="2 3">
    <name type="scientific">Marasmiellus scandens</name>
    <dbReference type="NCBI Taxonomy" id="2682957"/>
    <lineage>
        <taxon>Eukaryota</taxon>
        <taxon>Fungi</taxon>
        <taxon>Dikarya</taxon>
        <taxon>Basidiomycota</taxon>
        <taxon>Agaricomycotina</taxon>
        <taxon>Agaricomycetes</taxon>
        <taxon>Agaricomycetidae</taxon>
        <taxon>Agaricales</taxon>
        <taxon>Marasmiineae</taxon>
        <taxon>Omphalotaceae</taxon>
        <taxon>Marasmiellus</taxon>
    </lineage>
</organism>
<feature type="region of interest" description="Disordered" evidence="1">
    <location>
        <begin position="84"/>
        <end position="107"/>
    </location>
</feature>